<keyword evidence="3 5" id="KW-1133">Transmembrane helix</keyword>
<dbReference type="Proteomes" id="UP000752696">
    <property type="component" value="Unassembled WGS sequence"/>
</dbReference>
<evidence type="ECO:0000256" key="5">
    <source>
        <dbReference type="SAM" id="Phobius"/>
    </source>
</evidence>
<comment type="caution">
    <text evidence="7">The sequence shown here is derived from an EMBL/GenBank/DDBJ whole genome shotgun (WGS) entry which is preliminary data.</text>
</comment>
<feature type="transmembrane region" description="Helical" evidence="5">
    <location>
        <begin position="220"/>
        <end position="246"/>
    </location>
</feature>
<evidence type="ECO:0000313" key="7">
    <source>
        <dbReference type="EMBL" id="CAD1468188.1"/>
    </source>
</evidence>
<comment type="subcellular location">
    <subcellularLocation>
        <location evidence="1">Membrane</location>
        <topology evidence="1">Multi-pass membrane protein</topology>
    </subcellularLocation>
</comment>
<dbReference type="InterPro" id="IPR008253">
    <property type="entry name" value="Marvel"/>
</dbReference>
<dbReference type="Pfam" id="PF01284">
    <property type="entry name" value="MARVEL"/>
    <property type="match status" value="1"/>
</dbReference>
<dbReference type="PANTHER" id="PTHR36692">
    <property type="entry name" value="PROTEIN SNAKESKIN"/>
    <property type="match status" value="1"/>
</dbReference>
<evidence type="ECO:0000256" key="1">
    <source>
        <dbReference type="ARBA" id="ARBA00004141"/>
    </source>
</evidence>
<feature type="transmembrane region" description="Helical" evidence="5">
    <location>
        <begin position="108"/>
        <end position="126"/>
    </location>
</feature>
<reference evidence="7" key="1">
    <citation type="submission" date="2020-07" db="EMBL/GenBank/DDBJ databases">
        <authorList>
            <person name="Nazaruddin N."/>
        </authorList>
    </citation>
    <scope>NUCLEOTIDE SEQUENCE</scope>
</reference>
<evidence type="ECO:0000259" key="6">
    <source>
        <dbReference type="Pfam" id="PF01284"/>
    </source>
</evidence>
<dbReference type="GO" id="GO:0005886">
    <property type="term" value="C:plasma membrane"/>
    <property type="evidence" value="ECO:0007669"/>
    <property type="project" value="TreeGrafter"/>
</dbReference>
<dbReference type="OrthoDB" id="8187586at2759"/>
<proteinExistence type="predicted"/>
<dbReference type="EMBL" id="CAJDYZ010000220">
    <property type="protein sequence ID" value="CAD1468188.1"/>
    <property type="molecule type" value="Genomic_DNA"/>
</dbReference>
<evidence type="ECO:0000256" key="3">
    <source>
        <dbReference type="ARBA" id="ARBA00022989"/>
    </source>
</evidence>
<dbReference type="AlphaFoldDB" id="A0A6V7GTC0"/>
<sequence length="252" mass="28609">MTNDSGVPKISEFQNHTFEIAFRGLEFTRAIRGCISRYLSPPRFSALDEGGLEARGWKGLIVGQRVDAKSFKLGDGRGKHRRVRMADESQQESQPAPKERKLIRHMPLLTKVLEVVLAVFSIGLIVDPLNSFQRISIRTHFKLDDAAIIYITIAGFLIINTLFIICQLMGDRIPKRTLIVFSSVGALLHIVAGSIIVYNWRKILGPYYNNNEYYPSKQYMDMFISGAVFTFVNAVVFFLEVFFIIYSSKSSE</sequence>
<gene>
    <name evidence="7" type="ORF">MHI_LOCUS26698</name>
</gene>
<organism evidence="7 8">
    <name type="scientific">Heterotrigona itama</name>
    <dbReference type="NCBI Taxonomy" id="395501"/>
    <lineage>
        <taxon>Eukaryota</taxon>
        <taxon>Metazoa</taxon>
        <taxon>Ecdysozoa</taxon>
        <taxon>Arthropoda</taxon>
        <taxon>Hexapoda</taxon>
        <taxon>Insecta</taxon>
        <taxon>Pterygota</taxon>
        <taxon>Neoptera</taxon>
        <taxon>Endopterygota</taxon>
        <taxon>Hymenoptera</taxon>
        <taxon>Apocrita</taxon>
        <taxon>Aculeata</taxon>
        <taxon>Apoidea</taxon>
        <taxon>Anthophila</taxon>
        <taxon>Apidae</taxon>
        <taxon>Heterotrigona</taxon>
    </lineage>
</organism>
<keyword evidence="4 5" id="KW-0472">Membrane</keyword>
<dbReference type="InterPro" id="IPR038976">
    <property type="entry name" value="Ssk"/>
</dbReference>
<keyword evidence="2 5" id="KW-0812">Transmembrane</keyword>
<name>A0A6V7GTC0_9HYME</name>
<protein>
    <recommendedName>
        <fullName evidence="6">MARVEL domain-containing protein</fullName>
    </recommendedName>
</protein>
<evidence type="ECO:0000256" key="4">
    <source>
        <dbReference type="ARBA" id="ARBA00023136"/>
    </source>
</evidence>
<dbReference type="GO" id="GO:0019991">
    <property type="term" value="P:septate junction assembly"/>
    <property type="evidence" value="ECO:0007669"/>
    <property type="project" value="InterPro"/>
</dbReference>
<keyword evidence="8" id="KW-1185">Reference proteome</keyword>
<feature type="transmembrane region" description="Helical" evidence="5">
    <location>
        <begin position="146"/>
        <end position="166"/>
    </location>
</feature>
<evidence type="ECO:0000256" key="2">
    <source>
        <dbReference type="ARBA" id="ARBA00022692"/>
    </source>
</evidence>
<dbReference type="PANTHER" id="PTHR36692:SF2">
    <property type="entry name" value="GEO12064P1"/>
    <property type="match status" value="1"/>
</dbReference>
<feature type="domain" description="MARVEL" evidence="6">
    <location>
        <begin position="104"/>
        <end position="243"/>
    </location>
</feature>
<evidence type="ECO:0000313" key="8">
    <source>
        <dbReference type="Proteomes" id="UP000752696"/>
    </source>
</evidence>
<accession>A0A6V7GTC0</accession>
<feature type="transmembrane region" description="Helical" evidence="5">
    <location>
        <begin position="178"/>
        <end position="200"/>
    </location>
</feature>